<feature type="transmembrane region" description="Helical" evidence="5">
    <location>
        <begin position="12"/>
        <end position="31"/>
    </location>
</feature>
<dbReference type="OrthoDB" id="199351at2759"/>
<keyword evidence="8" id="KW-1185">Reference proteome</keyword>
<dbReference type="GO" id="GO:0000271">
    <property type="term" value="P:polysaccharide biosynthetic process"/>
    <property type="evidence" value="ECO:0007669"/>
    <property type="project" value="InterPro"/>
</dbReference>
<protein>
    <recommendedName>
        <fullName evidence="6">GtrA/DPMS transmembrane domain-containing protein</fullName>
    </recommendedName>
</protein>
<evidence type="ECO:0000256" key="3">
    <source>
        <dbReference type="ARBA" id="ARBA00022989"/>
    </source>
</evidence>
<evidence type="ECO:0000256" key="1">
    <source>
        <dbReference type="ARBA" id="ARBA00004141"/>
    </source>
</evidence>
<evidence type="ECO:0000256" key="5">
    <source>
        <dbReference type="SAM" id="Phobius"/>
    </source>
</evidence>
<dbReference type="OMA" id="INWLAVE"/>
<proteinExistence type="predicted"/>
<evidence type="ECO:0000256" key="2">
    <source>
        <dbReference type="ARBA" id="ARBA00022692"/>
    </source>
</evidence>
<accession>A0A0D2WIU2</accession>
<gene>
    <name evidence="7" type="ORF">CAOG_001259</name>
</gene>
<keyword evidence="3 5" id="KW-1133">Transmembrane helix</keyword>
<dbReference type="RefSeq" id="XP_004349779.1">
    <property type="nucleotide sequence ID" value="XM_004349729.2"/>
</dbReference>
<dbReference type="PhylomeDB" id="A0A0D2WIU2"/>
<keyword evidence="4 5" id="KW-0472">Membrane</keyword>
<evidence type="ECO:0000256" key="4">
    <source>
        <dbReference type="ARBA" id="ARBA00023136"/>
    </source>
</evidence>
<sequence length="143" mass="15711">MPKHSPATEAIWFQISGAIGTLLFYAFYEGLYRIADFEWQKAAVCNAIAYAVSIIWQHALHRTLVFGATPGVSYWRSLGSTYLCYGLSIALLGPISVALDFVTGNHQVTWVLGLVITGAINYFTVKQAFAPPKGAQLDELHSQ</sequence>
<dbReference type="Pfam" id="PF04138">
    <property type="entry name" value="GtrA_DPMS_TM"/>
    <property type="match status" value="1"/>
</dbReference>
<evidence type="ECO:0000313" key="8">
    <source>
        <dbReference type="Proteomes" id="UP000008743"/>
    </source>
</evidence>
<feature type="transmembrane region" description="Helical" evidence="5">
    <location>
        <begin position="82"/>
        <end position="102"/>
    </location>
</feature>
<feature type="transmembrane region" description="Helical" evidence="5">
    <location>
        <begin position="108"/>
        <end position="125"/>
    </location>
</feature>
<comment type="subcellular location">
    <subcellularLocation>
        <location evidence="1">Membrane</location>
        <topology evidence="1">Multi-pass membrane protein</topology>
    </subcellularLocation>
</comment>
<dbReference type="GO" id="GO:0016020">
    <property type="term" value="C:membrane"/>
    <property type="evidence" value="ECO:0007669"/>
    <property type="project" value="UniProtKB-SubCell"/>
</dbReference>
<organism evidence="7 8">
    <name type="scientific">Capsaspora owczarzaki (strain ATCC 30864)</name>
    <dbReference type="NCBI Taxonomy" id="595528"/>
    <lineage>
        <taxon>Eukaryota</taxon>
        <taxon>Filasterea</taxon>
        <taxon>Capsaspora</taxon>
    </lineage>
</organism>
<name>A0A0D2WIU2_CAPO3</name>
<evidence type="ECO:0000259" key="6">
    <source>
        <dbReference type="Pfam" id="PF04138"/>
    </source>
</evidence>
<feature type="domain" description="GtrA/DPMS transmembrane" evidence="6">
    <location>
        <begin position="13"/>
        <end position="126"/>
    </location>
</feature>
<dbReference type="EMBL" id="KE346361">
    <property type="protein sequence ID" value="KJE89835.1"/>
    <property type="molecule type" value="Genomic_DNA"/>
</dbReference>
<dbReference type="InterPro" id="IPR007267">
    <property type="entry name" value="GtrA_DPMS_TM"/>
</dbReference>
<reference evidence="8" key="1">
    <citation type="submission" date="2011-02" db="EMBL/GenBank/DDBJ databases">
        <title>The Genome Sequence of Capsaspora owczarzaki ATCC 30864.</title>
        <authorList>
            <person name="Russ C."/>
            <person name="Cuomo C."/>
            <person name="Burger G."/>
            <person name="Gray M.W."/>
            <person name="Holland P.W.H."/>
            <person name="King N."/>
            <person name="Lang F.B.F."/>
            <person name="Roger A.J."/>
            <person name="Ruiz-Trillo I."/>
            <person name="Young S.K."/>
            <person name="Zeng Q."/>
            <person name="Gargeya S."/>
            <person name="Alvarado L."/>
            <person name="Berlin A."/>
            <person name="Chapman S.B."/>
            <person name="Chen Z."/>
            <person name="Freedman E."/>
            <person name="Gellesch M."/>
            <person name="Goldberg J."/>
            <person name="Griggs A."/>
            <person name="Gujja S."/>
            <person name="Heilman E."/>
            <person name="Heiman D."/>
            <person name="Howarth C."/>
            <person name="Mehta T."/>
            <person name="Neiman D."/>
            <person name="Pearson M."/>
            <person name="Roberts A."/>
            <person name="Saif S."/>
            <person name="Shea T."/>
            <person name="Shenoy N."/>
            <person name="Sisk P."/>
            <person name="Stolte C."/>
            <person name="Sykes S."/>
            <person name="White J."/>
            <person name="Yandava C."/>
            <person name="Haas B."/>
            <person name="Nusbaum C."/>
            <person name="Birren B."/>
        </authorList>
    </citation>
    <scope>NUCLEOTIDE SEQUENCE</scope>
    <source>
        <strain evidence="8">ATCC 30864</strain>
    </source>
</reference>
<dbReference type="Proteomes" id="UP000008743">
    <property type="component" value="Unassembled WGS sequence"/>
</dbReference>
<dbReference type="InParanoid" id="A0A0D2WIU2"/>
<evidence type="ECO:0000313" key="7">
    <source>
        <dbReference type="EMBL" id="KJE89835.1"/>
    </source>
</evidence>
<dbReference type="AlphaFoldDB" id="A0A0D2WIU2"/>
<keyword evidence="2 5" id="KW-0812">Transmembrane</keyword>
<dbReference type="eggNOG" id="ENOG502SDKF">
    <property type="taxonomic scope" value="Eukaryota"/>
</dbReference>